<dbReference type="RefSeq" id="WP_152211940.1">
    <property type="nucleotide sequence ID" value="NZ_WFLN01000005.1"/>
</dbReference>
<evidence type="ECO:0000313" key="2">
    <source>
        <dbReference type="EMBL" id="KAB8031764.1"/>
    </source>
</evidence>
<accession>A0A833N5V5</accession>
<comment type="caution">
    <text evidence="2">The sequence shown here is derived from an EMBL/GenBank/DDBJ whole genome shotgun (WGS) entry which is preliminary data.</text>
</comment>
<evidence type="ECO:0000256" key="1">
    <source>
        <dbReference type="SAM" id="SignalP"/>
    </source>
</evidence>
<dbReference type="Proteomes" id="UP000442694">
    <property type="component" value="Unassembled WGS sequence"/>
</dbReference>
<organism evidence="2 3">
    <name type="scientific">Fluviispira multicolorata</name>
    <dbReference type="NCBI Taxonomy" id="2654512"/>
    <lineage>
        <taxon>Bacteria</taxon>
        <taxon>Pseudomonadati</taxon>
        <taxon>Bdellovibrionota</taxon>
        <taxon>Oligoflexia</taxon>
        <taxon>Silvanigrellales</taxon>
        <taxon>Silvanigrellaceae</taxon>
        <taxon>Fluviispira</taxon>
    </lineage>
</organism>
<dbReference type="AlphaFoldDB" id="A0A833N5V5"/>
<evidence type="ECO:0000313" key="3">
    <source>
        <dbReference type="Proteomes" id="UP000442694"/>
    </source>
</evidence>
<feature type="chain" id="PRO_5032602925" evidence="1">
    <location>
        <begin position="22"/>
        <end position="146"/>
    </location>
</feature>
<gene>
    <name evidence="2" type="ORF">GCL57_03750</name>
</gene>
<protein>
    <submittedName>
        <fullName evidence="2">Uncharacterized protein</fullName>
    </submittedName>
</protein>
<feature type="signal peptide" evidence="1">
    <location>
        <begin position="1"/>
        <end position="21"/>
    </location>
</feature>
<reference evidence="2 3" key="1">
    <citation type="submission" date="2019-10" db="EMBL/GenBank/DDBJ databases">
        <title>New genus of Silvanigrellaceae.</title>
        <authorList>
            <person name="Pitt A."/>
            <person name="Hahn M.W."/>
        </authorList>
    </citation>
    <scope>NUCLEOTIDE SEQUENCE [LARGE SCALE GENOMIC DNA]</scope>
    <source>
        <strain evidence="2 3">33A1-SZDP</strain>
    </source>
</reference>
<sequence>MKKKFLILLSTIMLPSLSSNAIEVNFDFALGTAFVARICQIDMDTATNGSRNCSTTLGVGSTYSIKNKQIGNTFCVSILRWPILIPVLDEYYFRFDKNEDSIFYIWGASLNPKFKYSDSIAMYGNRLVYAPRDYCSFIPSFDQSNN</sequence>
<name>A0A833N5V5_9BACT</name>
<keyword evidence="1" id="KW-0732">Signal</keyword>
<dbReference type="EMBL" id="WFLN01000005">
    <property type="protein sequence ID" value="KAB8031764.1"/>
    <property type="molecule type" value="Genomic_DNA"/>
</dbReference>
<proteinExistence type="predicted"/>
<keyword evidence="3" id="KW-1185">Reference proteome</keyword>